<name>A0ABX5LM16_9BACT</name>
<evidence type="ECO:0000313" key="2">
    <source>
        <dbReference type="EMBL" id="PWK93085.1"/>
    </source>
</evidence>
<dbReference type="Proteomes" id="UP000245523">
    <property type="component" value="Unassembled WGS sequence"/>
</dbReference>
<comment type="caution">
    <text evidence="2">The sequence shown here is derived from an EMBL/GenBank/DDBJ whole genome shotgun (WGS) entry which is preliminary data.</text>
</comment>
<dbReference type="RefSeq" id="WP_109587776.1">
    <property type="nucleotide sequence ID" value="NZ_QGHD01000033.1"/>
</dbReference>
<evidence type="ECO:0000259" key="1">
    <source>
        <dbReference type="Pfam" id="PF03167"/>
    </source>
</evidence>
<keyword evidence="3" id="KW-1185">Reference proteome</keyword>
<dbReference type="EMBL" id="QGHD01000033">
    <property type="protein sequence ID" value="PWK93085.1"/>
    <property type="molecule type" value="Genomic_DNA"/>
</dbReference>
<dbReference type="Gene3D" id="3.40.470.10">
    <property type="entry name" value="Uracil-DNA glycosylase-like domain"/>
    <property type="match status" value="1"/>
</dbReference>
<sequence length="187" mass="20733">MADQNEEMKDTVWRENLGQKIVVVFSCPGQDEMYAGRPVVGKTGDNLNYMLSLLTFEGKSLSRDKVSITNAWPNIEFNALTGRTEAKDCEILNVANLNRLDKEIGKETEIIIAFGDKAGIAVGQIVESKSNLLVVCVPHLSLRYLNSNISKDTNGNDIMSLPEEKRNFARLEVVANKIKSQSKGKLT</sequence>
<dbReference type="InterPro" id="IPR005122">
    <property type="entry name" value="Uracil-DNA_glycosylase-like"/>
</dbReference>
<proteinExistence type="predicted"/>
<protein>
    <submittedName>
        <fullName evidence="2">Uracil DNA glycosylase superfamily protein</fullName>
    </submittedName>
</protein>
<dbReference type="InterPro" id="IPR036895">
    <property type="entry name" value="Uracil-DNA_glycosylase-like_sf"/>
</dbReference>
<gene>
    <name evidence="2" type="ORF">B0H50_13311</name>
</gene>
<organism evidence="2 3">
    <name type="scientific">Hallerella porci</name>
    <dbReference type="NCBI Taxonomy" id="1945871"/>
    <lineage>
        <taxon>Bacteria</taxon>
        <taxon>Pseudomonadati</taxon>
        <taxon>Fibrobacterota</taxon>
        <taxon>Fibrobacteria</taxon>
        <taxon>Fibrobacterales</taxon>
        <taxon>Fibrobacteraceae</taxon>
        <taxon>Hallerella</taxon>
    </lineage>
</organism>
<reference evidence="2 3" key="1">
    <citation type="submission" date="2018-05" db="EMBL/GenBank/DDBJ databases">
        <title>Animal gut microbial communities from fecal samples from Wisconsin, USA.</title>
        <authorList>
            <person name="Neumann A."/>
        </authorList>
    </citation>
    <scope>NUCLEOTIDE SEQUENCE [LARGE SCALE GENOMIC DNA]</scope>
    <source>
        <strain evidence="2 3">UWS4</strain>
    </source>
</reference>
<evidence type="ECO:0000313" key="3">
    <source>
        <dbReference type="Proteomes" id="UP000245523"/>
    </source>
</evidence>
<dbReference type="SUPFAM" id="SSF52141">
    <property type="entry name" value="Uracil-DNA glycosylase-like"/>
    <property type="match status" value="1"/>
</dbReference>
<dbReference type="Pfam" id="PF03167">
    <property type="entry name" value="UDG"/>
    <property type="match status" value="1"/>
</dbReference>
<feature type="domain" description="Uracil-DNA glycosylase-like" evidence="1">
    <location>
        <begin position="18"/>
        <end position="143"/>
    </location>
</feature>
<accession>A0ABX5LM16</accession>